<sequence>MLSTLLPLFGLAVAAAAQGVPQPAGLIPRQAANTSATTNATSRHASLLVGAAGQIRGFDFDGKAFVPKATVNVTEPGKAASWMIFKEPNLLYAVDENGNATRLFNYDKKTGVLSQELRSFNGSSGVVHLAFNDDKTILVGSSYGLGQVDIWDSAAADGSLKLIKQVPLSGTPSLVDKDAQKVLRAHGAVLDPTGQYFIINDLGGDKLHILDIADGKFAITESTPVTPAGSGPRHGAFLTLDGGKKATHYIVVCELTNTIQMFSVSYENGLKLTGIQTISTFGAAFPPANVITARAGELVVSGGTGPAYVYVSNRLTGNFTDSISRFAIEAKSQTDKTPQLVFKGFIETGGLAPRMFSFSKDDKQQTLFVANVNGEFTLQAHERCNSTVTTDCQMGRTPMAKFAFSQFSSQPGGQGFGAQFVMDVTPC</sequence>
<gene>
    <name evidence="3" type="ORF">LTR05_002174</name>
</gene>
<dbReference type="InterPro" id="IPR050282">
    <property type="entry name" value="Cycloisomerase_2"/>
</dbReference>
<name>A0AAN7Y7J4_9EURO</name>
<evidence type="ECO:0000256" key="1">
    <source>
        <dbReference type="ARBA" id="ARBA00005564"/>
    </source>
</evidence>
<dbReference type="Proteomes" id="UP001309876">
    <property type="component" value="Unassembled WGS sequence"/>
</dbReference>
<reference evidence="3 4" key="1">
    <citation type="submission" date="2023-08" db="EMBL/GenBank/DDBJ databases">
        <title>Black Yeasts Isolated from many extreme environments.</title>
        <authorList>
            <person name="Coleine C."/>
            <person name="Stajich J.E."/>
            <person name="Selbmann L."/>
        </authorList>
    </citation>
    <scope>NUCLEOTIDE SEQUENCE [LARGE SCALE GENOMIC DNA]</scope>
    <source>
        <strain evidence="3 4">CCFEE 5910</strain>
    </source>
</reference>
<dbReference type="PANTHER" id="PTHR30344">
    <property type="entry name" value="6-PHOSPHOGLUCONOLACTONASE-RELATED"/>
    <property type="match status" value="1"/>
</dbReference>
<comment type="caution">
    <text evidence="3">The sequence shown here is derived from an EMBL/GenBank/DDBJ whole genome shotgun (WGS) entry which is preliminary data.</text>
</comment>
<proteinExistence type="inferred from homology"/>
<dbReference type="AlphaFoldDB" id="A0AAN7Y7J4"/>
<dbReference type="Gene3D" id="2.130.10.10">
    <property type="entry name" value="YVTN repeat-like/Quinoprotein amine dehydrogenase"/>
    <property type="match status" value="1"/>
</dbReference>
<organism evidence="3 4">
    <name type="scientific">Lithohypha guttulata</name>
    <dbReference type="NCBI Taxonomy" id="1690604"/>
    <lineage>
        <taxon>Eukaryota</taxon>
        <taxon>Fungi</taxon>
        <taxon>Dikarya</taxon>
        <taxon>Ascomycota</taxon>
        <taxon>Pezizomycotina</taxon>
        <taxon>Eurotiomycetes</taxon>
        <taxon>Chaetothyriomycetidae</taxon>
        <taxon>Chaetothyriales</taxon>
        <taxon>Trichomeriaceae</taxon>
        <taxon>Lithohypha</taxon>
    </lineage>
</organism>
<evidence type="ECO:0000256" key="2">
    <source>
        <dbReference type="SAM" id="SignalP"/>
    </source>
</evidence>
<evidence type="ECO:0008006" key="5">
    <source>
        <dbReference type="Google" id="ProtNLM"/>
    </source>
</evidence>
<feature type="signal peptide" evidence="2">
    <location>
        <begin position="1"/>
        <end position="17"/>
    </location>
</feature>
<protein>
    <recommendedName>
        <fullName evidence="5">6-phosphogluconolactonase</fullName>
    </recommendedName>
</protein>
<dbReference type="SUPFAM" id="SSF51004">
    <property type="entry name" value="C-terminal (heme d1) domain of cytochrome cd1-nitrite reductase"/>
    <property type="match status" value="1"/>
</dbReference>
<dbReference type="GO" id="GO:0017057">
    <property type="term" value="F:6-phosphogluconolactonase activity"/>
    <property type="evidence" value="ECO:0007669"/>
    <property type="project" value="TreeGrafter"/>
</dbReference>
<dbReference type="InterPro" id="IPR015943">
    <property type="entry name" value="WD40/YVTN_repeat-like_dom_sf"/>
</dbReference>
<evidence type="ECO:0000313" key="3">
    <source>
        <dbReference type="EMBL" id="KAK5087958.1"/>
    </source>
</evidence>
<dbReference type="PANTHER" id="PTHR30344:SF1">
    <property type="entry name" value="6-PHOSPHOGLUCONOLACTONASE"/>
    <property type="match status" value="1"/>
</dbReference>
<dbReference type="EMBL" id="JAVRRJ010000002">
    <property type="protein sequence ID" value="KAK5087958.1"/>
    <property type="molecule type" value="Genomic_DNA"/>
</dbReference>
<dbReference type="InterPro" id="IPR019405">
    <property type="entry name" value="Lactonase_7-beta_prop"/>
</dbReference>
<dbReference type="InterPro" id="IPR011048">
    <property type="entry name" value="Haem_d1_sf"/>
</dbReference>
<comment type="similarity">
    <text evidence="1">Belongs to the cycloisomerase 2 family.</text>
</comment>
<keyword evidence="4" id="KW-1185">Reference proteome</keyword>
<evidence type="ECO:0000313" key="4">
    <source>
        <dbReference type="Proteomes" id="UP001309876"/>
    </source>
</evidence>
<accession>A0AAN7Y7J4</accession>
<dbReference type="Pfam" id="PF10282">
    <property type="entry name" value="Lactonase"/>
    <property type="match status" value="1"/>
</dbReference>
<feature type="chain" id="PRO_5042954422" description="6-phosphogluconolactonase" evidence="2">
    <location>
        <begin position="18"/>
        <end position="427"/>
    </location>
</feature>
<keyword evidence="2" id="KW-0732">Signal</keyword>